<name>A0ABN1NFE0_9ACTN</name>
<dbReference type="Gene3D" id="1.10.260.40">
    <property type="entry name" value="lambda repressor-like DNA-binding domains"/>
    <property type="match status" value="1"/>
</dbReference>
<dbReference type="InterPro" id="IPR001387">
    <property type="entry name" value="Cro/C1-type_HTH"/>
</dbReference>
<dbReference type="SMART" id="SM00530">
    <property type="entry name" value="HTH_XRE"/>
    <property type="match status" value="1"/>
</dbReference>
<organism evidence="2 3">
    <name type="scientific">Streptomyces thermoalcalitolerans</name>
    <dbReference type="NCBI Taxonomy" id="65605"/>
    <lineage>
        <taxon>Bacteria</taxon>
        <taxon>Bacillati</taxon>
        <taxon>Actinomycetota</taxon>
        <taxon>Actinomycetes</taxon>
        <taxon>Kitasatosporales</taxon>
        <taxon>Streptomycetaceae</taxon>
        <taxon>Streptomyces</taxon>
    </lineage>
</organism>
<accession>A0ABN1NFE0</accession>
<sequence>MADVTNVENPSDAVGRRVREVRERRRLTVQQLSELCAEKAGYELSVQALYNLENGRRDKDGRRRRLVTVDELLALATALNVAPVHLLVDPDSSEPYPVTTLVSAPPPAVRSWIRGLKPLDDTDPRDFYTEVPAVEFGKREEHPERYGWVWDVVKYLTRSMGRLYRRGDGTAVFELELPSRKGGEGGEPGEAAER</sequence>
<dbReference type="InterPro" id="IPR010982">
    <property type="entry name" value="Lambda_DNA-bd_dom_sf"/>
</dbReference>
<gene>
    <name evidence="2" type="ORF">GCM10009549_09590</name>
</gene>
<evidence type="ECO:0000313" key="2">
    <source>
        <dbReference type="EMBL" id="GAA0905368.1"/>
    </source>
</evidence>
<reference evidence="2 3" key="1">
    <citation type="journal article" date="2019" name="Int. J. Syst. Evol. Microbiol.">
        <title>The Global Catalogue of Microorganisms (GCM) 10K type strain sequencing project: providing services to taxonomists for standard genome sequencing and annotation.</title>
        <authorList>
            <consortium name="The Broad Institute Genomics Platform"/>
            <consortium name="The Broad Institute Genome Sequencing Center for Infectious Disease"/>
            <person name="Wu L."/>
            <person name="Ma J."/>
        </authorList>
    </citation>
    <scope>NUCLEOTIDE SEQUENCE [LARGE SCALE GENOMIC DNA]</scope>
    <source>
        <strain evidence="2 3">JCM 10673</strain>
    </source>
</reference>
<dbReference type="SUPFAM" id="SSF47413">
    <property type="entry name" value="lambda repressor-like DNA-binding domains"/>
    <property type="match status" value="1"/>
</dbReference>
<evidence type="ECO:0000259" key="1">
    <source>
        <dbReference type="PROSITE" id="PS50943"/>
    </source>
</evidence>
<comment type="caution">
    <text evidence="2">The sequence shown here is derived from an EMBL/GenBank/DDBJ whole genome shotgun (WGS) entry which is preliminary data.</text>
</comment>
<protein>
    <recommendedName>
        <fullName evidence="1">HTH cro/C1-type domain-containing protein</fullName>
    </recommendedName>
</protein>
<keyword evidence="3" id="KW-1185">Reference proteome</keyword>
<proteinExistence type="predicted"/>
<dbReference type="Proteomes" id="UP001501005">
    <property type="component" value="Unassembled WGS sequence"/>
</dbReference>
<feature type="domain" description="HTH cro/C1-type" evidence="1">
    <location>
        <begin position="18"/>
        <end position="86"/>
    </location>
</feature>
<dbReference type="EMBL" id="BAAAHG010000004">
    <property type="protein sequence ID" value="GAA0905368.1"/>
    <property type="molecule type" value="Genomic_DNA"/>
</dbReference>
<evidence type="ECO:0000313" key="3">
    <source>
        <dbReference type="Proteomes" id="UP001501005"/>
    </source>
</evidence>
<dbReference type="PROSITE" id="PS50943">
    <property type="entry name" value="HTH_CROC1"/>
    <property type="match status" value="1"/>
</dbReference>